<sequence length="1116" mass="122929">MKKNLPERQCSRLGRLLFFIVLLTGFTIPALAQSRLQTKVTITFEAQPLSKSLQQLQQQSKVSFAFTQADVAPFRNAAAKFTNASLQDVLRALFKNTTLTFSESKAYIIISPSAPSAATPAQQRTITGTVKDAETGESLPGVTIMVKHTSRGVSTDPQGTFSIPADAQDTLIIAYMGYGREEVAVGLNSTLRIPLKQNAGALSEVVVLGFGQKQAKIAQTGAIASITTKDIKQSPVANIANALVGRLPGLIAVQRSGEPGVDVPELYIRGMATSNSTAPLITIDGVQKENSAIALLDPNEVESITILKDASATALYGVKGANGVIIIKTRRGEAGKPRISAGVQTSVQTPTRLPEYLDSYNFAKLANEAYKNDNPAGILIPYSEEALEAYRTGSDPYKYPNVDWLNEMLKPSNMTRADMSINGGSQMVKYFVNVGYVQQNGLYKAEKNDQYDPNQKYKRYNFRSNIDIDFDKDFSIGLSLFGSIENKTGPNEATSAIFTYLEKTPPNAYPIKYPNGLYGGSTRGNPFALVNTSGFTQSFNSSLSGMLTATRRFDAITKGLYVKGNYSFDGYFKNNLVRTRSVRTGQYIGSGDYMDPNSYIYSGTDVPLGAPSSSYDQIRSTWLDLSVNYERSFGQHTVSGLVLANRQQRVLGGQIPYVSQGIVSRLTYNYKNRYFAELNAGYNGTDNFSEKQRYGFFPAVSAGWVISEEKFLKQNPVLNFLKVRASYGLTGNDQLELKDANGNIVSTRRWLFISEYGNGTGYSFGDPLTGIGGKLEGAMANVDITWEKARKLNVGIEAKFWGDLLYVQADLFRESRNDILVTRGTVPGMIGVPSEKLPPANLGEVVNRGFELELSHRNKIGKVNYFVRANGSFSRNKILYMDEVSYPYAYLRRTGQSLRQLYGYTAIGFFQSKEEIQNSPKQFGNVIPGDIRYKDLNGDGVIDANDKGPIGRTTVPEFLYGVSVGINWKNFDVSVLFQGAGNYNVNFSHEAAWEFYNGASVMKQHLGRWTPATAATATYPVLHNGLNTNNHQEGSSFFMKDASYIRFKNAEIGYTFRNVRLSKQKGLDGLRLFANGINLITWDRMGDGSFDPEAPSGKGFFYPQLRVLNVGFNATF</sequence>
<keyword evidence="1" id="KW-1134">Transmembrane beta strand</keyword>
<dbReference type="Gene3D" id="2.60.40.1120">
    <property type="entry name" value="Carboxypeptidase-like, regulatory domain"/>
    <property type="match status" value="1"/>
</dbReference>
<dbReference type="OrthoDB" id="9768177at2"/>
<dbReference type="InterPro" id="IPR023997">
    <property type="entry name" value="TonB-dep_OMP_SusC/RagA_CS"/>
</dbReference>
<keyword evidence="1" id="KW-0998">Cell outer membrane</keyword>
<comment type="subcellular location">
    <subcellularLocation>
        <location evidence="1">Cell outer membrane</location>
        <topology evidence="1">Multi-pass membrane protein</topology>
    </subcellularLocation>
</comment>
<dbReference type="SUPFAM" id="SSF49464">
    <property type="entry name" value="Carboxypeptidase regulatory domain-like"/>
    <property type="match status" value="1"/>
</dbReference>
<evidence type="ECO:0000313" key="4">
    <source>
        <dbReference type="Proteomes" id="UP000185003"/>
    </source>
</evidence>
<dbReference type="InterPro" id="IPR037066">
    <property type="entry name" value="Plug_dom_sf"/>
</dbReference>
<organism evidence="3 4">
    <name type="scientific">Chitinophaga niabensis</name>
    <dbReference type="NCBI Taxonomy" id="536979"/>
    <lineage>
        <taxon>Bacteria</taxon>
        <taxon>Pseudomonadati</taxon>
        <taxon>Bacteroidota</taxon>
        <taxon>Chitinophagia</taxon>
        <taxon>Chitinophagales</taxon>
        <taxon>Chitinophagaceae</taxon>
        <taxon>Chitinophaga</taxon>
    </lineage>
</organism>
<dbReference type="Gene3D" id="2.170.130.10">
    <property type="entry name" value="TonB-dependent receptor, plug domain"/>
    <property type="match status" value="1"/>
</dbReference>
<dbReference type="InterPro" id="IPR039426">
    <property type="entry name" value="TonB-dep_rcpt-like"/>
</dbReference>
<dbReference type="SUPFAM" id="SSF56935">
    <property type="entry name" value="Porins"/>
    <property type="match status" value="1"/>
</dbReference>
<keyword evidence="4" id="KW-1185">Reference proteome</keyword>
<evidence type="ECO:0000256" key="1">
    <source>
        <dbReference type="PROSITE-ProRule" id="PRU01360"/>
    </source>
</evidence>
<dbReference type="Proteomes" id="UP000185003">
    <property type="component" value="Unassembled WGS sequence"/>
</dbReference>
<comment type="similarity">
    <text evidence="1">Belongs to the TonB-dependent receptor family.</text>
</comment>
<dbReference type="RefSeq" id="WP_074238821.1">
    <property type="nucleotide sequence ID" value="NZ_FSRA01000001.1"/>
</dbReference>
<dbReference type="STRING" id="536979.SAMN04488055_1699"/>
<dbReference type="Gene3D" id="3.55.50.30">
    <property type="match status" value="1"/>
</dbReference>
<dbReference type="Pfam" id="PF13715">
    <property type="entry name" value="CarbopepD_reg_2"/>
    <property type="match status" value="1"/>
</dbReference>
<keyword evidence="1" id="KW-0813">Transport</keyword>
<dbReference type="PROSITE" id="PS52016">
    <property type="entry name" value="TONB_DEPENDENT_REC_3"/>
    <property type="match status" value="1"/>
</dbReference>
<evidence type="ECO:0000259" key="2">
    <source>
        <dbReference type="Pfam" id="PF07715"/>
    </source>
</evidence>
<dbReference type="GO" id="GO:0009279">
    <property type="term" value="C:cell outer membrane"/>
    <property type="evidence" value="ECO:0007669"/>
    <property type="project" value="UniProtKB-SubCell"/>
</dbReference>
<name>A0A1N6ELW8_9BACT</name>
<protein>
    <submittedName>
        <fullName evidence="3">TonB-linked outer membrane protein, SusC/RagA family</fullName>
    </submittedName>
</protein>
<dbReference type="EMBL" id="FSRA01000001">
    <property type="protein sequence ID" value="SIN83947.1"/>
    <property type="molecule type" value="Genomic_DNA"/>
</dbReference>
<dbReference type="InterPro" id="IPR008969">
    <property type="entry name" value="CarboxyPept-like_regulatory"/>
</dbReference>
<accession>A0A1N6ELW8</accession>
<evidence type="ECO:0000313" key="3">
    <source>
        <dbReference type="EMBL" id="SIN83947.1"/>
    </source>
</evidence>
<proteinExistence type="inferred from homology"/>
<keyword evidence="1" id="KW-0472">Membrane</keyword>
<feature type="domain" description="TonB-dependent receptor plug" evidence="2">
    <location>
        <begin position="218"/>
        <end position="324"/>
    </location>
</feature>
<keyword evidence="1" id="KW-0812">Transmembrane</keyword>
<dbReference type="NCBIfam" id="TIGR04057">
    <property type="entry name" value="SusC_RagA_signa"/>
    <property type="match status" value="1"/>
</dbReference>
<dbReference type="AlphaFoldDB" id="A0A1N6ELW8"/>
<dbReference type="NCBIfam" id="TIGR04056">
    <property type="entry name" value="OMP_RagA_SusC"/>
    <property type="match status" value="1"/>
</dbReference>
<dbReference type="FunFam" id="2.170.130.10:FF:000003">
    <property type="entry name" value="SusC/RagA family TonB-linked outer membrane protein"/>
    <property type="match status" value="1"/>
</dbReference>
<dbReference type="InterPro" id="IPR012910">
    <property type="entry name" value="Plug_dom"/>
</dbReference>
<gene>
    <name evidence="3" type="ORF">SAMN04488055_1699</name>
</gene>
<dbReference type="InterPro" id="IPR023996">
    <property type="entry name" value="TonB-dep_OMP_SusC/RagA"/>
</dbReference>
<reference evidence="3 4" key="1">
    <citation type="submission" date="2016-11" db="EMBL/GenBank/DDBJ databases">
        <authorList>
            <person name="Jaros S."/>
            <person name="Januszkiewicz K."/>
            <person name="Wedrychowicz H."/>
        </authorList>
    </citation>
    <scope>NUCLEOTIDE SEQUENCE [LARGE SCALE GENOMIC DNA]</scope>
    <source>
        <strain evidence="3 4">DSM 24787</strain>
    </source>
</reference>
<dbReference type="Pfam" id="PF07715">
    <property type="entry name" value="Plug"/>
    <property type="match status" value="1"/>
</dbReference>